<evidence type="ECO:0000256" key="3">
    <source>
        <dbReference type="ARBA" id="ARBA00023125"/>
    </source>
</evidence>
<reference evidence="6 7" key="1">
    <citation type="submission" date="2019-08" db="EMBL/GenBank/DDBJ databases">
        <authorList>
            <person name="Peeters C."/>
        </authorList>
    </citation>
    <scope>NUCLEOTIDE SEQUENCE [LARGE SCALE GENOMIC DNA]</scope>
    <source>
        <strain evidence="6 7">LMG 31108</strain>
    </source>
</reference>
<comment type="similarity">
    <text evidence="1">Belongs to the LysR transcriptional regulatory family.</text>
</comment>
<evidence type="ECO:0000256" key="2">
    <source>
        <dbReference type="ARBA" id="ARBA00023015"/>
    </source>
</evidence>
<dbReference type="EMBL" id="CABPSB010000011">
    <property type="protein sequence ID" value="VVE21154.1"/>
    <property type="molecule type" value="Genomic_DNA"/>
</dbReference>
<dbReference type="AlphaFoldDB" id="A0A5E4WBX2"/>
<dbReference type="InterPro" id="IPR000847">
    <property type="entry name" value="LysR_HTH_N"/>
</dbReference>
<keyword evidence="4" id="KW-0804">Transcription</keyword>
<dbReference type="SUPFAM" id="SSF53850">
    <property type="entry name" value="Periplasmic binding protein-like II"/>
    <property type="match status" value="1"/>
</dbReference>
<dbReference type="FunFam" id="1.10.10.10:FF:000001">
    <property type="entry name" value="LysR family transcriptional regulator"/>
    <property type="match status" value="1"/>
</dbReference>
<dbReference type="GO" id="GO:0000976">
    <property type="term" value="F:transcription cis-regulatory region binding"/>
    <property type="evidence" value="ECO:0007669"/>
    <property type="project" value="TreeGrafter"/>
</dbReference>
<dbReference type="InterPro" id="IPR036390">
    <property type="entry name" value="WH_DNA-bd_sf"/>
</dbReference>
<evidence type="ECO:0000313" key="6">
    <source>
        <dbReference type="EMBL" id="VVE21154.1"/>
    </source>
</evidence>
<evidence type="ECO:0000256" key="4">
    <source>
        <dbReference type="ARBA" id="ARBA00023163"/>
    </source>
</evidence>
<evidence type="ECO:0000256" key="1">
    <source>
        <dbReference type="ARBA" id="ARBA00009437"/>
    </source>
</evidence>
<dbReference type="Gene3D" id="3.40.190.10">
    <property type="entry name" value="Periplasmic binding protein-like II"/>
    <property type="match status" value="2"/>
</dbReference>
<dbReference type="RefSeq" id="WP_174995010.1">
    <property type="nucleotide sequence ID" value="NZ_CABPSB010000011.1"/>
</dbReference>
<dbReference type="SUPFAM" id="SSF46785">
    <property type="entry name" value="Winged helix' DNA-binding domain"/>
    <property type="match status" value="1"/>
</dbReference>
<proteinExistence type="inferred from homology"/>
<name>A0A5E4WBX2_9BURK</name>
<dbReference type="Proteomes" id="UP000406256">
    <property type="component" value="Unassembled WGS sequence"/>
</dbReference>
<dbReference type="PANTHER" id="PTHR30126:SF40">
    <property type="entry name" value="HTH-TYPE TRANSCRIPTIONAL REGULATOR GLTR"/>
    <property type="match status" value="1"/>
</dbReference>
<dbReference type="Gene3D" id="1.10.10.10">
    <property type="entry name" value="Winged helix-like DNA-binding domain superfamily/Winged helix DNA-binding domain"/>
    <property type="match status" value="1"/>
</dbReference>
<dbReference type="InterPro" id="IPR036388">
    <property type="entry name" value="WH-like_DNA-bd_sf"/>
</dbReference>
<dbReference type="Pfam" id="PF03466">
    <property type="entry name" value="LysR_substrate"/>
    <property type="match status" value="1"/>
</dbReference>
<dbReference type="PANTHER" id="PTHR30126">
    <property type="entry name" value="HTH-TYPE TRANSCRIPTIONAL REGULATOR"/>
    <property type="match status" value="1"/>
</dbReference>
<evidence type="ECO:0000313" key="7">
    <source>
        <dbReference type="Proteomes" id="UP000406256"/>
    </source>
</evidence>
<dbReference type="PROSITE" id="PS50931">
    <property type="entry name" value="HTH_LYSR"/>
    <property type="match status" value="1"/>
</dbReference>
<sequence length="296" mass="32390">MTTFKQIEALVAVVETGSFERAAARLGIVQSAVSRHIKEFEETFDYPLFDRSGRSVQLTLEGGAVFARAQAVLRQRDAVVKGFLNTEIAHRSLRLGVTELYALTRLPEFVSAIREAYPALDLQLDVGHSITLYEKLRVSELDIVVVPDLFGATNLTKRLLSKVQHVWCCSPSVDIPKTRIRVPDLIRYPLLIPGAPSGTGAMIVEWLRDQGLDVSTRFSSGSLVALAGMAVSGQGVAFLPTAVTEPLQFNGLLREVGVSPSIPPLRYVAVARTETLTPFFDAILDLAEQTWADAAR</sequence>
<protein>
    <submittedName>
        <fullName evidence="6">LysR family transcriptional regulator</fullName>
    </submittedName>
</protein>
<dbReference type="InterPro" id="IPR005119">
    <property type="entry name" value="LysR_subst-bd"/>
</dbReference>
<accession>A0A5E4WBX2</accession>
<keyword evidence="3" id="KW-0238">DNA-binding</keyword>
<gene>
    <name evidence="6" type="ORF">PAN31108_03135</name>
</gene>
<feature type="domain" description="HTH lysR-type" evidence="5">
    <location>
        <begin position="1"/>
        <end position="59"/>
    </location>
</feature>
<organism evidence="6 7">
    <name type="scientific">Pandoraea anhela</name>
    <dbReference type="NCBI Taxonomy" id="2508295"/>
    <lineage>
        <taxon>Bacteria</taxon>
        <taxon>Pseudomonadati</taxon>
        <taxon>Pseudomonadota</taxon>
        <taxon>Betaproteobacteria</taxon>
        <taxon>Burkholderiales</taxon>
        <taxon>Burkholderiaceae</taxon>
        <taxon>Pandoraea</taxon>
    </lineage>
</organism>
<dbReference type="CDD" id="cd05466">
    <property type="entry name" value="PBP2_LTTR_substrate"/>
    <property type="match status" value="1"/>
</dbReference>
<dbReference type="Pfam" id="PF00126">
    <property type="entry name" value="HTH_1"/>
    <property type="match status" value="1"/>
</dbReference>
<keyword evidence="7" id="KW-1185">Reference proteome</keyword>
<keyword evidence="2" id="KW-0805">Transcription regulation</keyword>
<dbReference type="GO" id="GO:0003700">
    <property type="term" value="F:DNA-binding transcription factor activity"/>
    <property type="evidence" value="ECO:0007669"/>
    <property type="project" value="InterPro"/>
</dbReference>
<evidence type="ECO:0000259" key="5">
    <source>
        <dbReference type="PROSITE" id="PS50931"/>
    </source>
</evidence>